<dbReference type="Gene3D" id="3.40.50.880">
    <property type="match status" value="1"/>
</dbReference>
<protein>
    <submittedName>
        <fullName evidence="2">Cyanophycinase</fullName>
    </submittedName>
</protein>
<dbReference type="PANTHER" id="PTHR36175:SF1">
    <property type="entry name" value="CYANOPHYCINASE"/>
    <property type="match status" value="1"/>
</dbReference>
<proteinExistence type="predicted"/>
<keyword evidence="3" id="KW-1185">Reference proteome</keyword>
<dbReference type="AlphaFoldDB" id="A0A1M6RLA1"/>
<feature type="region of interest" description="Disordered" evidence="1">
    <location>
        <begin position="127"/>
        <end position="152"/>
    </location>
</feature>
<accession>A0A1M6RLA1</accession>
<sequence>MPAARKKTTAPHHPASANCPHPKGTLIPIGGAEKRGVDLQKSDTSDDIASESILQRFVNELPGKGPILVIPTASGEAEEAGKEYVETFKSLGVERVDVLNIESREQASSEESLRLLEKAAGVMFTGGDQQRRLSATPTSRSLVRVPAPELRP</sequence>
<feature type="compositionally biased region" description="Polar residues" evidence="1">
    <location>
        <begin position="132"/>
        <end position="141"/>
    </location>
</feature>
<dbReference type="EMBL" id="FRAS01000002">
    <property type="protein sequence ID" value="SHK33209.1"/>
    <property type="molecule type" value="Genomic_DNA"/>
</dbReference>
<dbReference type="Proteomes" id="UP000183947">
    <property type="component" value="Unassembled WGS sequence"/>
</dbReference>
<gene>
    <name evidence="2" type="ORF">SAMN02746009_00741</name>
</gene>
<dbReference type="PANTHER" id="PTHR36175">
    <property type="entry name" value="CYANOPHYCINASE"/>
    <property type="match status" value="1"/>
</dbReference>
<dbReference type="SUPFAM" id="SSF52317">
    <property type="entry name" value="Class I glutamine amidotransferase-like"/>
    <property type="match status" value="1"/>
</dbReference>
<dbReference type="InterPro" id="IPR029062">
    <property type="entry name" value="Class_I_gatase-like"/>
</dbReference>
<organism evidence="2 3">
    <name type="scientific">Hymenobacter psychrotolerans DSM 18569</name>
    <dbReference type="NCBI Taxonomy" id="1121959"/>
    <lineage>
        <taxon>Bacteria</taxon>
        <taxon>Pseudomonadati</taxon>
        <taxon>Bacteroidota</taxon>
        <taxon>Cytophagia</taxon>
        <taxon>Cytophagales</taxon>
        <taxon>Hymenobacteraceae</taxon>
        <taxon>Hymenobacter</taxon>
    </lineage>
</organism>
<evidence type="ECO:0000313" key="3">
    <source>
        <dbReference type="Proteomes" id="UP000183947"/>
    </source>
</evidence>
<feature type="region of interest" description="Disordered" evidence="1">
    <location>
        <begin position="1"/>
        <end position="24"/>
    </location>
</feature>
<dbReference type="STRING" id="1121959.SAMN02746009_00741"/>
<name>A0A1M6RLA1_9BACT</name>
<reference evidence="3" key="1">
    <citation type="submission" date="2016-11" db="EMBL/GenBank/DDBJ databases">
        <authorList>
            <person name="Varghese N."/>
            <person name="Submissions S."/>
        </authorList>
    </citation>
    <scope>NUCLEOTIDE SEQUENCE [LARGE SCALE GENOMIC DNA]</scope>
    <source>
        <strain evidence="3">DSM 18569</strain>
    </source>
</reference>
<evidence type="ECO:0000313" key="2">
    <source>
        <dbReference type="EMBL" id="SHK33209.1"/>
    </source>
</evidence>
<feature type="compositionally biased region" description="Basic residues" evidence="1">
    <location>
        <begin position="1"/>
        <end position="10"/>
    </location>
</feature>
<evidence type="ECO:0000256" key="1">
    <source>
        <dbReference type="SAM" id="MobiDB-lite"/>
    </source>
</evidence>
<dbReference type="RefSeq" id="WP_244535863.1">
    <property type="nucleotide sequence ID" value="NZ_FRAS01000002.1"/>
</dbReference>